<accession>A0A9P5NW92</accession>
<dbReference type="AlphaFoldDB" id="A0A9P5NW92"/>
<keyword evidence="2" id="KW-1185">Reference proteome</keyword>
<gene>
    <name evidence="1" type="ORF">CPB84DRAFT_1770539</name>
</gene>
<evidence type="ECO:0000313" key="1">
    <source>
        <dbReference type="EMBL" id="KAF8906313.1"/>
    </source>
</evidence>
<reference evidence="1" key="1">
    <citation type="submission" date="2020-11" db="EMBL/GenBank/DDBJ databases">
        <authorList>
            <consortium name="DOE Joint Genome Institute"/>
            <person name="Ahrendt S."/>
            <person name="Riley R."/>
            <person name="Andreopoulos W."/>
            <person name="LaButti K."/>
            <person name="Pangilinan J."/>
            <person name="Ruiz-duenas F.J."/>
            <person name="Barrasa J.M."/>
            <person name="Sanchez-Garcia M."/>
            <person name="Camarero S."/>
            <person name="Miyauchi S."/>
            <person name="Serrano A."/>
            <person name="Linde D."/>
            <person name="Babiker R."/>
            <person name="Drula E."/>
            <person name="Ayuso-Fernandez I."/>
            <person name="Pacheco R."/>
            <person name="Padilla G."/>
            <person name="Ferreira P."/>
            <person name="Barriuso J."/>
            <person name="Kellner H."/>
            <person name="Castanera R."/>
            <person name="Alfaro M."/>
            <person name="Ramirez L."/>
            <person name="Pisabarro A.G."/>
            <person name="Kuo A."/>
            <person name="Tritt A."/>
            <person name="Lipzen A."/>
            <person name="He G."/>
            <person name="Yan M."/>
            <person name="Ng V."/>
            <person name="Cullen D."/>
            <person name="Martin F."/>
            <person name="Rosso M.-N."/>
            <person name="Henrissat B."/>
            <person name="Hibbett D."/>
            <person name="Martinez A.T."/>
            <person name="Grigoriev I.V."/>
        </authorList>
    </citation>
    <scope>NUCLEOTIDE SEQUENCE</scope>
    <source>
        <strain evidence="1">AH 44721</strain>
    </source>
</reference>
<protein>
    <submittedName>
        <fullName evidence="1">Uncharacterized protein</fullName>
    </submittedName>
</protein>
<organism evidence="1 2">
    <name type="scientific">Gymnopilus junonius</name>
    <name type="common">Spectacular rustgill mushroom</name>
    <name type="synonym">Gymnopilus spectabilis subsp. junonius</name>
    <dbReference type="NCBI Taxonomy" id="109634"/>
    <lineage>
        <taxon>Eukaryota</taxon>
        <taxon>Fungi</taxon>
        <taxon>Dikarya</taxon>
        <taxon>Basidiomycota</taxon>
        <taxon>Agaricomycotina</taxon>
        <taxon>Agaricomycetes</taxon>
        <taxon>Agaricomycetidae</taxon>
        <taxon>Agaricales</taxon>
        <taxon>Agaricineae</taxon>
        <taxon>Hymenogastraceae</taxon>
        <taxon>Gymnopilus</taxon>
    </lineage>
</organism>
<evidence type="ECO:0000313" key="2">
    <source>
        <dbReference type="Proteomes" id="UP000724874"/>
    </source>
</evidence>
<dbReference type="OrthoDB" id="2745898at2759"/>
<dbReference type="EMBL" id="JADNYJ010000019">
    <property type="protein sequence ID" value="KAF8906313.1"/>
    <property type="molecule type" value="Genomic_DNA"/>
</dbReference>
<proteinExistence type="predicted"/>
<dbReference type="Proteomes" id="UP000724874">
    <property type="component" value="Unassembled WGS sequence"/>
</dbReference>
<comment type="caution">
    <text evidence="1">The sequence shown here is derived from an EMBL/GenBank/DDBJ whole genome shotgun (WGS) entry which is preliminary data.</text>
</comment>
<sequence length="276" mass="31121">MSVKNQSRSDTWIYALSPVPELSQEVVHKIIVHVAAESRNWSGENLLQYTLVSRSFRPRSQLHIFSSIVIRGESLIHKEKVQLLLDILEHNSGIANYVEVRLDCTGQEYLWITEGTTFIAVLQKISSSERPLRKFVLEAYTKEDDGYETLSFVTEEPQSILDHFFPPFISPSITSLSLHRLLDVPIEVMTSCVNLTDLELLHVELIASEEEGGNQPHPLRLQRLAHRLAQPALTMLLQPIADGLDPALDLSQLKAFTTYTGGQSGLQFEHEIIDAP</sequence>
<name>A0A9P5NW92_GYMJU</name>